<dbReference type="Pfam" id="PF09115">
    <property type="entry name" value="DNApol3-delta_C"/>
    <property type="match status" value="1"/>
</dbReference>
<dbReference type="GO" id="GO:0008408">
    <property type="term" value="F:3'-5' exonuclease activity"/>
    <property type="evidence" value="ECO:0007669"/>
    <property type="project" value="InterPro"/>
</dbReference>
<keyword evidence="10" id="KW-1185">Reference proteome</keyword>
<dbReference type="GO" id="GO:0003677">
    <property type="term" value="F:DNA binding"/>
    <property type="evidence" value="ECO:0007669"/>
    <property type="project" value="InterPro"/>
</dbReference>
<comment type="caution">
    <text evidence="9">The sequence shown here is derived from an EMBL/GenBank/DDBJ whole genome shotgun (WGS) entry which is preliminary data.</text>
</comment>
<keyword evidence="4 9" id="KW-0548">Nucleotidyltransferase</keyword>
<dbReference type="NCBIfam" id="TIGR00678">
    <property type="entry name" value="holB"/>
    <property type="match status" value="1"/>
</dbReference>
<dbReference type="Gene3D" id="3.40.50.300">
    <property type="entry name" value="P-loop containing nucleotide triphosphate hydrolases"/>
    <property type="match status" value="1"/>
</dbReference>
<dbReference type="AlphaFoldDB" id="A0A7V7UAY3"/>
<reference evidence="9 10" key="1">
    <citation type="submission" date="2019-09" db="EMBL/GenBank/DDBJ databases">
        <authorList>
            <person name="Valk L.C."/>
        </authorList>
    </citation>
    <scope>NUCLEOTIDE SEQUENCE [LARGE SCALE GENOMIC DNA]</scope>
    <source>
        <strain evidence="9">GalUA</strain>
    </source>
</reference>
<protein>
    <recommendedName>
        <fullName evidence="2">DNA polymerase III subunit delta'</fullName>
        <ecNumber evidence="1">2.7.7.7</ecNumber>
    </recommendedName>
</protein>
<dbReference type="PANTHER" id="PTHR11669:SF8">
    <property type="entry name" value="DNA POLYMERASE III SUBUNIT DELTA"/>
    <property type="match status" value="1"/>
</dbReference>
<name>A0A7V7UAY3_9FIRM</name>
<evidence type="ECO:0000259" key="8">
    <source>
        <dbReference type="Pfam" id="PF09115"/>
    </source>
</evidence>
<sequence>MSGFKNIIGHKQVIEHLKSAIMLGKISHAYILNGEVGSGKKLIASTFAMTLQCETENDEPCGKCKSCMQSNNHNHPDIIWVTHEKPGSIGVDDIRGQLNNDIVIKPYSSKYKIYIIDEADKLTVQAQNALLKTLEEPPAYAVIILLTTNHEALLSTILSRCITLNLKVVEDELIRTFLMEEKQIPDYKANISVAFAQGNVGKAIKLASTQDFDQLREDTFSMLRNMADMEMYEVIEYIKKIAENKLNINDYLDLIILWFRDVLLFKATNDINHLIFKDNISDIKKQANERSYNGIENIINAIEKAKVRLNANVNFELVMELLLLTIKEN</sequence>
<dbReference type="RefSeq" id="WP_151146977.1">
    <property type="nucleotide sequence ID" value="NZ_WAGX01000006.1"/>
</dbReference>
<dbReference type="InterPro" id="IPR004622">
    <property type="entry name" value="DNA_pol_HolB"/>
</dbReference>
<keyword evidence="5" id="KW-0235">DNA replication</keyword>
<evidence type="ECO:0000256" key="1">
    <source>
        <dbReference type="ARBA" id="ARBA00012417"/>
    </source>
</evidence>
<gene>
    <name evidence="9" type="primary">holB</name>
    <name evidence="9" type="ORF">F7O84_14740</name>
</gene>
<dbReference type="InterPro" id="IPR050238">
    <property type="entry name" value="DNA_Rep/Repair_Clamp_Loader"/>
</dbReference>
<reference evidence="9 10" key="2">
    <citation type="submission" date="2020-02" db="EMBL/GenBank/DDBJ databases">
        <title>Candidatus Galacturonibacter soehngenii shows hetero-acetogenic catabolism of galacturonic acid but lacks a canonical carbon monoxide dehydrogenase/acetyl-CoA synthase complex.</title>
        <authorList>
            <person name="Diender M."/>
            <person name="Stouten G.R."/>
            <person name="Petersen J.F."/>
            <person name="Nielsen P.H."/>
            <person name="Dueholm M.S."/>
            <person name="Pronk J.T."/>
            <person name="Van Loosdrecht M.C.M."/>
        </authorList>
    </citation>
    <scope>NUCLEOTIDE SEQUENCE [LARGE SCALE GENOMIC DNA]</scope>
    <source>
        <strain evidence="9">GalUA</strain>
    </source>
</reference>
<dbReference type="SUPFAM" id="SSF48019">
    <property type="entry name" value="post-AAA+ oligomerization domain-like"/>
    <property type="match status" value="1"/>
</dbReference>
<organism evidence="9 10">
    <name type="scientific">Candidatus Galacturonatibacter soehngenii</name>
    <dbReference type="NCBI Taxonomy" id="2307010"/>
    <lineage>
        <taxon>Bacteria</taxon>
        <taxon>Bacillati</taxon>
        <taxon>Bacillota</taxon>
        <taxon>Clostridia</taxon>
        <taxon>Lachnospirales</taxon>
        <taxon>Lachnospiraceae</taxon>
        <taxon>Candidatus Galacturonatibacter</taxon>
    </lineage>
</organism>
<evidence type="ECO:0000313" key="9">
    <source>
        <dbReference type="EMBL" id="KAB1436614.1"/>
    </source>
</evidence>
<evidence type="ECO:0000256" key="7">
    <source>
        <dbReference type="ARBA" id="ARBA00049244"/>
    </source>
</evidence>
<dbReference type="OrthoDB" id="9810148at2"/>
<dbReference type="EC" id="2.7.7.7" evidence="1"/>
<keyword evidence="3 9" id="KW-0808">Transferase</keyword>
<dbReference type="InterPro" id="IPR008921">
    <property type="entry name" value="DNA_pol3_clamp-load_cplx_C"/>
</dbReference>
<dbReference type="InterPro" id="IPR027417">
    <property type="entry name" value="P-loop_NTPase"/>
</dbReference>
<feature type="domain" description="DNA polymerase III delta subunit C-terminal" evidence="8">
    <location>
        <begin position="210"/>
        <end position="326"/>
    </location>
</feature>
<keyword evidence="6" id="KW-0239">DNA-directed DNA polymerase</keyword>
<dbReference type="GO" id="GO:0003887">
    <property type="term" value="F:DNA-directed DNA polymerase activity"/>
    <property type="evidence" value="ECO:0007669"/>
    <property type="project" value="UniProtKB-KW"/>
</dbReference>
<dbReference type="PANTHER" id="PTHR11669">
    <property type="entry name" value="REPLICATION FACTOR C / DNA POLYMERASE III GAMMA-TAU SUBUNIT"/>
    <property type="match status" value="1"/>
</dbReference>
<comment type="catalytic activity">
    <reaction evidence="7">
        <text>DNA(n) + a 2'-deoxyribonucleoside 5'-triphosphate = DNA(n+1) + diphosphate</text>
        <dbReference type="Rhea" id="RHEA:22508"/>
        <dbReference type="Rhea" id="RHEA-COMP:17339"/>
        <dbReference type="Rhea" id="RHEA-COMP:17340"/>
        <dbReference type="ChEBI" id="CHEBI:33019"/>
        <dbReference type="ChEBI" id="CHEBI:61560"/>
        <dbReference type="ChEBI" id="CHEBI:173112"/>
        <dbReference type="EC" id="2.7.7.7"/>
    </reaction>
</comment>
<evidence type="ECO:0000256" key="2">
    <source>
        <dbReference type="ARBA" id="ARBA00014363"/>
    </source>
</evidence>
<evidence type="ECO:0000256" key="3">
    <source>
        <dbReference type="ARBA" id="ARBA00022679"/>
    </source>
</evidence>
<dbReference type="InterPro" id="IPR015199">
    <property type="entry name" value="DNA_pol_III_delta_C"/>
</dbReference>
<evidence type="ECO:0000256" key="5">
    <source>
        <dbReference type="ARBA" id="ARBA00022705"/>
    </source>
</evidence>
<dbReference type="GO" id="GO:0009360">
    <property type="term" value="C:DNA polymerase III complex"/>
    <property type="evidence" value="ECO:0007669"/>
    <property type="project" value="InterPro"/>
</dbReference>
<dbReference type="Pfam" id="PF13177">
    <property type="entry name" value="DNA_pol3_delta2"/>
    <property type="match status" value="1"/>
</dbReference>
<dbReference type="Proteomes" id="UP000461768">
    <property type="component" value="Unassembled WGS sequence"/>
</dbReference>
<dbReference type="SUPFAM" id="SSF52540">
    <property type="entry name" value="P-loop containing nucleoside triphosphate hydrolases"/>
    <property type="match status" value="1"/>
</dbReference>
<evidence type="ECO:0000256" key="4">
    <source>
        <dbReference type="ARBA" id="ARBA00022695"/>
    </source>
</evidence>
<evidence type="ECO:0000256" key="6">
    <source>
        <dbReference type="ARBA" id="ARBA00022932"/>
    </source>
</evidence>
<proteinExistence type="predicted"/>
<evidence type="ECO:0000313" key="10">
    <source>
        <dbReference type="Proteomes" id="UP000461768"/>
    </source>
</evidence>
<accession>A0A7V7UAY3</accession>
<dbReference type="EMBL" id="WAGX01000006">
    <property type="protein sequence ID" value="KAB1436614.1"/>
    <property type="molecule type" value="Genomic_DNA"/>
</dbReference>
<dbReference type="GO" id="GO:0006261">
    <property type="term" value="P:DNA-templated DNA replication"/>
    <property type="evidence" value="ECO:0007669"/>
    <property type="project" value="TreeGrafter"/>
</dbReference>